<dbReference type="GO" id="GO:0016702">
    <property type="term" value="F:oxidoreductase activity, acting on single donors with incorporation of molecular oxygen, incorporation of two atoms of oxygen"/>
    <property type="evidence" value="ECO:0007669"/>
    <property type="project" value="InterPro"/>
</dbReference>
<keyword evidence="5 7" id="KW-0408">Iron</keyword>
<gene>
    <name evidence="8" type="ORF">EAS64_35300</name>
</gene>
<evidence type="ECO:0000313" key="9">
    <source>
        <dbReference type="Proteomes" id="UP000460272"/>
    </source>
</evidence>
<feature type="cross-link" description="3'-(S-cysteinyl)-tyrosine (Cys-Tyr)" evidence="6">
    <location>
        <begin position="101"/>
        <end position="161"/>
    </location>
</feature>
<feature type="binding site" evidence="7">
    <location>
        <position position="97"/>
    </location>
    <ligand>
        <name>Fe cation</name>
        <dbReference type="ChEBI" id="CHEBI:24875"/>
        <note>catalytic</note>
    </ligand>
</feature>
<organism evidence="8 9">
    <name type="scientific">Trebonia kvetii</name>
    <dbReference type="NCBI Taxonomy" id="2480626"/>
    <lineage>
        <taxon>Bacteria</taxon>
        <taxon>Bacillati</taxon>
        <taxon>Actinomycetota</taxon>
        <taxon>Actinomycetes</taxon>
        <taxon>Streptosporangiales</taxon>
        <taxon>Treboniaceae</taxon>
        <taxon>Trebonia</taxon>
    </lineage>
</organism>
<dbReference type="EMBL" id="RPFW01000008">
    <property type="protein sequence ID" value="TVZ00647.1"/>
    <property type="molecule type" value="Genomic_DNA"/>
</dbReference>
<evidence type="ECO:0000256" key="5">
    <source>
        <dbReference type="ARBA" id="ARBA00023004"/>
    </source>
</evidence>
<dbReference type="Pfam" id="PF05995">
    <property type="entry name" value="CDO_I"/>
    <property type="match status" value="1"/>
</dbReference>
<protein>
    <submittedName>
        <fullName evidence="8">Cysteine dioxygenase</fullName>
    </submittedName>
</protein>
<keyword evidence="3 8" id="KW-0223">Dioxygenase</keyword>
<dbReference type="AlphaFoldDB" id="A0A6P2BPR5"/>
<accession>A0A6P2BPR5</accession>
<comment type="caution">
    <text evidence="8">The sequence shown here is derived from an EMBL/GenBank/DDBJ whole genome shotgun (WGS) entry which is preliminary data.</text>
</comment>
<keyword evidence="6" id="KW-0883">Thioether bond</keyword>
<reference evidence="8 9" key="1">
    <citation type="submission" date="2018-11" db="EMBL/GenBank/DDBJ databases">
        <title>Trebonia kvetii gen.nov., sp.nov., a novel acidophilic actinobacterium, and proposal of the new actinobacterial family Treboniaceae fam. nov.</title>
        <authorList>
            <person name="Rapoport D."/>
            <person name="Sagova-Mareckova M."/>
            <person name="Sedlacek I."/>
            <person name="Provaznik J."/>
            <person name="Kralova S."/>
            <person name="Pavlinic D."/>
            <person name="Benes V."/>
            <person name="Kopecky J."/>
        </authorList>
    </citation>
    <scope>NUCLEOTIDE SEQUENCE [LARGE SCALE GENOMIC DNA]</scope>
    <source>
        <strain evidence="8 9">15Tr583</strain>
    </source>
</reference>
<dbReference type="PANTHER" id="PTHR12918:SF1">
    <property type="entry name" value="CYSTEINE DIOXYGENASE TYPE 1"/>
    <property type="match status" value="1"/>
</dbReference>
<evidence type="ECO:0000256" key="6">
    <source>
        <dbReference type="PIRSR" id="PIRSR610300-50"/>
    </source>
</evidence>
<name>A0A6P2BPR5_9ACTN</name>
<evidence type="ECO:0000256" key="7">
    <source>
        <dbReference type="PIRSR" id="PIRSR610300-51"/>
    </source>
</evidence>
<evidence type="ECO:0000256" key="4">
    <source>
        <dbReference type="ARBA" id="ARBA00023002"/>
    </source>
</evidence>
<dbReference type="RefSeq" id="WP_145860252.1">
    <property type="nucleotide sequence ID" value="NZ_RPFW01000008.1"/>
</dbReference>
<dbReference type="Proteomes" id="UP000460272">
    <property type="component" value="Unassembled WGS sequence"/>
</dbReference>
<dbReference type="Gene3D" id="2.60.120.10">
    <property type="entry name" value="Jelly Rolls"/>
    <property type="match status" value="1"/>
</dbReference>
<evidence type="ECO:0000256" key="1">
    <source>
        <dbReference type="ARBA" id="ARBA00006622"/>
    </source>
</evidence>
<proteinExistence type="inferred from homology"/>
<dbReference type="InterPro" id="IPR014710">
    <property type="entry name" value="RmlC-like_jellyroll"/>
</dbReference>
<dbReference type="OrthoDB" id="7059163at2"/>
<dbReference type="CDD" id="cd10548">
    <property type="entry name" value="cupin_CDO"/>
    <property type="match status" value="1"/>
</dbReference>
<evidence type="ECO:0000313" key="8">
    <source>
        <dbReference type="EMBL" id="TVZ00647.1"/>
    </source>
</evidence>
<sequence>MSVTVAELPKVTGTCPEQVSAAVRRAVRAGGTWQDTATRVAAALRGRLPGPGILSPEQLAGDPEGYQTHLVHAEPDGSFSIVVMVWLPGQATPVHDHLTWCVTAVLQGTEYEEVYANRGDHLETVARNANPVGTVSGFAPPGDIHMVRNIGDAIAVSMHVYGTDISRVGSSVRRVYELPVR</sequence>
<dbReference type="SUPFAM" id="SSF51182">
    <property type="entry name" value="RmlC-like cupins"/>
    <property type="match status" value="1"/>
</dbReference>
<dbReference type="PANTHER" id="PTHR12918">
    <property type="entry name" value="CYSTEINE DIOXYGENASE"/>
    <property type="match status" value="1"/>
</dbReference>
<dbReference type="InterPro" id="IPR010300">
    <property type="entry name" value="CDO_1"/>
</dbReference>
<dbReference type="InterPro" id="IPR011051">
    <property type="entry name" value="RmlC_Cupin_sf"/>
</dbReference>
<dbReference type="GO" id="GO:0008198">
    <property type="term" value="F:ferrous iron binding"/>
    <property type="evidence" value="ECO:0007669"/>
    <property type="project" value="TreeGrafter"/>
</dbReference>
<feature type="binding site" evidence="7">
    <location>
        <position position="95"/>
    </location>
    <ligand>
        <name>Fe cation</name>
        <dbReference type="ChEBI" id="CHEBI:24875"/>
        <note>catalytic</note>
    </ligand>
</feature>
<keyword evidence="4" id="KW-0560">Oxidoreductase</keyword>
<evidence type="ECO:0000256" key="3">
    <source>
        <dbReference type="ARBA" id="ARBA00022964"/>
    </source>
</evidence>
<comment type="similarity">
    <text evidence="1">Belongs to the cysteine dioxygenase family.</text>
</comment>
<keyword evidence="2 7" id="KW-0479">Metal-binding</keyword>
<feature type="binding site" evidence="7">
    <location>
        <position position="145"/>
    </location>
    <ligand>
        <name>Fe cation</name>
        <dbReference type="ChEBI" id="CHEBI:24875"/>
        <note>catalytic</note>
    </ligand>
</feature>
<keyword evidence="9" id="KW-1185">Reference proteome</keyword>
<evidence type="ECO:0000256" key="2">
    <source>
        <dbReference type="ARBA" id="ARBA00022723"/>
    </source>
</evidence>